<dbReference type="Proteomes" id="UP000054549">
    <property type="component" value="Unassembled WGS sequence"/>
</dbReference>
<evidence type="ECO:0000313" key="2">
    <source>
        <dbReference type="Proteomes" id="UP000054549"/>
    </source>
</evidence>
<reference evidence="1 2" key="1">
    <citation type="submission" date="2014-04" db="EMBL/GenBank/DDBJ databases">
        <title>Evolutionary Origins and Diversification of the Mycorrhizal Mutualists.</title>
        <authorList>
            <consortium name="DOE Joint Genome Institute"/>
            <consortium name="Mycorrhizal Genomics Consortium"/>
            <person name="Kohler A."/>
            <person name="Kuo A."/>
            <person name="Nagy L.G."/>
            <person name="Floudas D."/>
            <person name="Copeland A."/>
            <person name="Barry K.W."/>
            <person name="Cichocki N."/>
            <person name="Veneault-Fourrey C."/>
            <person name="LaButti K."/>
            <person name="Lindquist E.A."/>
            <person name="Lipzen A."/>
            <person name="Lundell T."/>
            <person name="Morin E."/>
            <person name="Murat C."/>
            <person name="Riley R."/>
            <person name="Ohm R."/>
            <person name="Sun H."/>
            <person name="Tunlid A."/>
            <person name="Henrissat B."/>
            <person name="Grigoriev I.V."/>
            <person name="Hibbett D.S."/>
            <person name="Martin F."/>
        </authorList>
    </citation>
    <scope>NUCLEOTIDE SEQUENCE [LARGE SCALE GENOMIC DNA]</scope>
    <source>
        <strain evidence="1 2">Koide BX008</strain>
    </source>
</reference>
<dbReference type="InParanoid" id="A0A0C2W1F1"/>
<dbReference type="AlphaFoldDB" id="A0A0C2W1F1"/>
<name>A0A0C2W1F1_AMAMK</name>
<dbReference type="HOGENOM" id="CLU_2596427_0_0_1"/>
<protein>
    <submittedName>
        <fullName evidence="1">Uncharacterized protein</fullName>
    </submittedName>
</protein>
<proteinExistence type="predicted"/>
<accession>A0A0C2W1F1</accession>
<evidence type="ECO:0000313" key="1">
    <source>
        <dbReference type="EMBL" id="KIL54942.1"/>
    </source>
</evidence>
<gene>
    <name evidence="1" type="ORF">M378DRAFT_28637</name>
</gene>
<keyword evidence="2" id="KW-1185">Reference proteome</keyword>
<organism evidence="1 2">
    <name type="scientific">Amanita muscaria (strain Koide BX008)</name>
    <dbReference type="NCBI Taxonomy" id="946122"/>
    <lineage>
        <taxon>Eukaryota</taxon>
        <taxon>Fungi</taxon>
        <taxon>Dikarya</taxon>
        <taxon>Basidiomycota</taxon>
        <taxon>Agaricomycotina</taxon>
        <taxon>Agaricomycetes</taxon>
        <taxon>Agaricomycetidae</taxon>
        <taxon>Agaricales</taxon>
        <taxon>Pluteineae</taxon>
        <taxon>Amanitaceae</taxon>
        <taxon>Amanita</taxon>
    </lineage>
</organism>
<sequence>MFKTPELGRYYLFCWTKHRVCLVSYLPTSVTVRDTRDNQIQCHNLWILFSAIAGAGVKIPLPSTKQKPPKHRYQGRLLAV</sequence>
<dbReference type="EMBL" id="KN818596">
    <property type="protein sequence ID" value="KIL54942.1"/>
    <property type="molecule type" value="Genomic_DNA"/>
</dbReference>
<feature type="non-terminal residue" evidence="1">
    <location>
        <position position="80"/>
    </location>
</feature>